<organism evidence="1">
    <name type="scientific">Choristoneura fumiferana nuclear polyhedrosis virus</name>
    <name type="common">CfMNPV</name>
    <dbReference type="NCBI Taxonomy" id="208973"/>
    <lineage>
        <taxon>Viruses</taxon>
        <taxon>Viruses incertae sedis</taxon>
        <taxon>Naldaviricetes</taxon>
        <taxon>Lefavirales</taxon>
        <taxon>Baculoviridae</taxon>
        <taxon>Alphabaculovirus</taxon>
        <taxon>Alphabaculovirus chofumiferanae</taxon>
    </lineage>
</organism>
<sequence>MRSFFCCLSKVFSPKCGIHVINTRFVLDGLSITTGCAASQFSNASDSVRVITFEISNNAMLFLNIVKAVNKSALILLS</sequence>
<evidence type="ECO:0000313" key="1">
    <source>
        <dbReference type="EMBL" id="AAR00575.1"/>
    </source>
</evidence>
<accession>Q6LCD0</accession>
<reference evidence="1" key="1">
    <citation type="submission" date="1996-09" db="EMBL/GenBank/DDBJ databases">
        <authorList>
            <person name="Poloumienko A."/>
            <person name="Krell P.J."/>
        </authorList>
    </citation>
    <scope>NUCLEOTIDE SEQUENCE</scope>
    <source>
        <strain evidence="1">Ireland</strain>
    </source>
</reference>
<organismHost>
    <name type="scientific">Choristoneura fumiferana</name>
    <name type="common">Spruce budworm moth</name>
    <name type="synonym">Archips fumiferana</name>
    <dbReference type="NCBI Taxonomy" id="7141"/>
</organismHost>
<name>Q6LCD0_NPVCF</name>
<protein>
    <submittedName>
        <fullName evidence="1">Uncharacterized protein</fullName>
    </submittedName>
</protein>
<dbReference type="EMBL" id="U70991">
    <property type="protein sequence ID" value="AAR00575.1"/>
    <property type="molecule type" value="Genomic_DNA"/>
</dbReference>
<proteinExistence type="predicted"/>